<dbReference type="AlphaFoldDB" id="A0A7R9KFS4"/>
<evidence type="ECO:0000256" key="3">
    <source>
        <dbReference type="ARBA" id="ARBA00022617"/>
    </source>
</evidence>
<keyword evidence="6" id="KW-0408">Iron</keyword>
<dbReference type="PANTHER" id="PTHR24302">
    <property type="entry name" value="CYTOCHROME P450 FAMILY 3"/>
    <property type="match status" value="1"/>
</dbReference>
<evidence type="ECO:0000256" key="5">
    <source>
        <dbReference type="ARBA" id="ARBA00023002"/>
    </source>
</evidence>
<evidence type="ECO:0000313" key="9">
    <source>
        <dbReference type="Proteomes" id="UP000759131"/>
    </source>
</evidence>
<dbReference type="InterPro" id="IPR050705">
    <property type="entry name" value="Cytochrome_P450_3A"/>
</dbReference>
<keyword evidence="3" id="KW-0349">Heme</keyword>
<dbReference type="PRINTS" id="PR00464">
    <property type="entry name" value="EP450II"/>
</dbReference>
<proteinExistence type="inferred from homology"/>
<organism evidence="8">
    <name type="scientific">Medioppia subpectinata</name>
    <dbReference type="NCBI Taxonomy" id="1979941"/>
    <lineage>
        <taxon>Eukaryota</taxon>
        <taxon>Metazoa</taxon>
        <taxon>Ecdysozoa</taxon>
        <taxon>Arthropoda</taxon>
        <taxon>Chelicerata</taxon>
        <taxon>Arachnida</taxon>
        <taxon>Acari</taxon>
        <taxon>Acariformes</taxon>
        <taxon>Sarcoptiformes</taxon>
        <taxon>Oribatida</taxon>
        <taxon>Brachypylina</taxon>
        <taxon>Oppioidea</taxon>
        <taxon>Oppiidae</taxon>
        <taxon>Medioppia</taxon>
    </lineage>
</organism>
<keyword evidence="5" id="KW-0560">Oxidoreductase</keyword>
<dbReference type="GO" id="GO:0008395">
    <property type="term" value="F:steroid hydroxylase activity"/>
    <property type="evidence" value="ECO:0007669"/>
    <property type="project" value="TreeGrafter"/>
</dbReference>
<dbReference type="Gene3D" id="1.10.630.10">
    <property type="entry name" value="Cytochrome P450"/>
    <property type="match status" value="1"/>
</dbReference>
<evidence type="ECO:0000256" key="6">
    <source>
        <dbReference type="ARBA" id="ARBA00023004"/>
    </source>
</evidence>
<keyword evidence="7" id="KW-0503">Monooxygenase</keyword>
<dbReference type="PANTHER" id="PTHR24302:SF15">
    <property type="entry name" value="FATTY-ACID PEROXYGENASE"/>
    <property type="match status" value="1"/>
</dbReference>
<comment type="similarity">
    <text evidence="2">Belongs to the cytochrome P450 family.</text>
</comment>
<dbReference type="EMBL" id="CAJPIZ010000939">
    <property type="protein sequence ID" value="CAG2102569.1"/>
    <property type="molecule type" value="Genomic_DNA"/>
</dbReference>
<dbReference type="SUPFAM" id="SSF48264">
    <property type="entry name" value="Cytochrome P450"/>
    <property type="match status" value="1"/>
</dbReference>
<keyword evidence="9" id="KW-1185">Reference proteome</keyword>
<dbReference type="InterPro" id="IPR002402">
    <property type="entry name" value="Cyt_P450_E_grp-II"/>
</dbReference>
<evidence type="ECO:0000256" key="7">
    <source>
        <dbReference type="ARBA" id="ARBA00023033"/>
    </source>
</evidence>
<dbReference type="EMBL" id="OC855514">
    <property type="protein sequence ID" value="CAD7622139.1"/>
    <property type="molecule type" value="Genomic_DNA"/>
</dbReference>
<dbReference type="Proteomes" id="UP000759131">
    <property type="component" value="Unassembled WGS sequence"/>
</dbReference>
<gene>
    <name evidence="8" type="ORF">OSB1V03_LOCUS2607</name>
</gene>
<dbReference type="InterPro" id="IPR001128">
    <property type="entry name" value="Cyt_P450"/>
</dbReference>
<evidence type="ECO:0000256" key="1">
    <source>
        <dbReference type="ARBA" id="ARBA00001971"/>
    </source>
</evidence>
<name>A0A7R9KFS4_9ACAR</name>
<accession>A0A7R9KFS4</accession>
<dbReference type="GO" id="GO:0020037">
    <property type="term" value="F:heme binding"/>
    <property type="evidence" value="ECO:0007669"/>
    <property type="project" value="InterPro"/>
</dbReference>
<dbReference type="GO" id="GO:0005506">
    <property type="term" value="F:iron ion binding"/>
    <property type="evidence" value="ECO:0007669"/>
    <property type="project" value="InterPro"/>
</dbReference>
<dbReference type="InterPro" id="IPR036396">
    <property type="entry name" value="Cyt_P450_sf"/>
</dbReference>
<dbReference type="Pfam" id="PF00067">
    <property type="entry name" value="p450"/>
    <property type="match status" value="1"/>
</dbReference>
<keyword evidence="4" id="KW-0479">Metal-binding</keyword>
<evidence type="ECO:0008006" key="10">
    <source>
        <dbReference type="Google" id="ProtNLM"/>
    </source>
</evidence>
<sequence>MLTSLRGDRWRRVRAVLTPTFSGSKLKTMTPIIADAVNDMIGFVDKKADTGDEFDIYGMFQALINDVIGRTAFGIQSNVQNEENSKFFKACKDMFNVKINSWVLLAIQCFPRLDPLLYPFRRLAAKCKIVNCHYVSRVSKAMAVPAAPVVADAVQEFRQLCADIMARLETCGAIATKKRMISDKLLECETIVNTNANRLDKQKLDLLSKMLNN</sequence>
<reference evidence="8" key="1">
    <citation type="submission" date="2020-11" db="EMBL/GenBank/DDBJ databases">
        <authorList>
            <person name="Tran Van P."/>
        </authorList>
    </citation>
    <scope>NUCLEOTIDE SEQUENCE</scope>
</reference>
<evidence type="ECO:0000256" key="2">
    <source>
        <dbReference type="ARBA" id="ARBA00010617"/>
    </source>
</evidence>
<comment type="cofactor">
    <cofactor evidence="1">
        <name>heme</name>
        <dbReference type="ChEBI" id="CHEBI:30413"/>
    </cofactor>
</comment>
<dbReference type="OrthoDB" id="6419533at2759"/>
<dbReference type="GO" id="GO:0016705">
    <property type="term" value="F:oxidoreductase activity, acting on paired donors, with incorporation or reduction of molecular oxygen"/>
    <property type="evidence" value="ECO:0007669"/>
    <property type="project" value="InterPro"/>
</dbReference>
<evidence type="ECO:0000256" key="4">
    <source>
        <dbReference type="ARBA" id="ARBA00022723"/>
    </source>
</evidence>
<protein>
    <recommendedName>
        <fullName evidence="10">Cytochrome P450</fullName>
    </recommendedName>
</protein>
<evidence type="ECO:0000313" key="8">
    <source>
        <dbReference type="EMBL" id="CAD7622139.1"/>
    </source>
</evidence>
<feature type="non-terminal residue" evidence="8">
    <location>
        <position position="1"/>
    </location>
</feature>